<evidence type="ECO:0000313" key="7">
    <source>
        <dbReference type="EMBL" id="OIT28340.1"/>
    </source>
</evidence>
<dbReference type="SMART" id="SM00837">
    <property type="entry name" value="DPBB_1"/>
    <property type="match status" value="1"/>
</dbReference>
<dbReference type="AlphaFoldDB" id="A0A1J6KI62"/>
<keyword evidence="8" id="KW-1185">Reference proteome</keyword>
<dbReference type="PRINTS" id="PR00829">
    <property type="entry name" value="LOLP1ALLERGN"/>
</dbReference>
<dbReference type="EMBL" id="MJEQ01002097">
    <property type="protein sequence ID" value="OIT28340.1"/>
    <property type="molecule type" value="Genomic_DNA"/>
</dbReference>
<evidence type="ECO:0000256" key="3">
    <source>
        <dbReference type="RuleBase" id="RU003460"/>
    </source>
</evidence>
<gene>
    <name evidence="7" type="primary">EXPB14</name>
    <name evidence="7" type="ORF">A4A49_64783</name>
</gene>
<dbReference type="InterPro" id="IPR036908">
    <property type="entry name" value="RlpA-like_sf"/>
</dbReference>
<dbReference type="Gramene" id="OIT28340">
    <property type="protein sequence ID" value="OIT28340"/>
    <property type="gene ID" value="A4A49_64783"/>
</dbReference>
<dbReference type="Pfam" id="PF01357">
    <property type="entry name" value="Expansin_C"/>
    <property type="match status" value="1"/>
</dbReference>
<protein>
    <submittedName>
        <fullName evidence="7">Expansin-b14</fullName>
    </submittedName>
</protein>
<dbReference type="PRINTS" id="PR01225">
    <property type="entry name" value="EXPANSNFAMLY"/>
</dbReference>
<dbReference type="PANTHER" id="PTHR31692:SF95">
    <property type="entry name" value="EXPANSIN-B2"/>
    <property type="match status" value="1"/>
</dbReference>
<keyword evidence="4" id="KW-0732">Signal</keyword>
<evidence type="ECO:0000259" key="6">
    <source>
        <dbReference type="PROSITE" id="PS50843"/>
    </source>
</evidence>
<dbReference type="Proteomes" id="UP000187609">
    <property type="component" value="Unassembled WGS sequence"/>
</dbReference>
<organism evidence="7 8">
    <name type="scientific">Nicotiana attenuata</name>
    <name type="common">Coyote tobacco</name>
    <dbReference type="NCBI Taxonomy" id="49451"/>
    <lineage>
        <taxon>Eukaryota</taxon>
        <taxon>Viridiplantae</taxon>
        <taxon>Streptophyta</taxon>
        <taxon>Embryophyta</taxon>
        <taxon>Tracheophyta</taxon>
        <taxon>Spermatophyta</taxon>
        <taxon>Magnoliopsida</taxon>
        <taxon>eudicotyledons</taxon>
        <taxon>Gunneridae</taxon>
        <taxon>Pentapetalae</taxon>
        <taxon>asterids</taxon>
        <taxon>lamiids</taxon>
        <taxon>Solanales</taxon>
        <taxon>Solanaceae</taxon>
        <taxon>Nicotianoideae</taxon>
        <taxon>Nicotianeae</taxon>
        <taxon>Nicotiana</taxon>
    </lineage>
</organism>
<accession>A0A1J6KI62</accession>
<keyword evidence="2" id="KW-0964">Secreted</keyword>
<comment type="similarity">
    <text evidence="3">Belongs to the expansin family.</text>
</comment>
<comment type="caution">
    <text evidence="7">The sequence shown here is derived from an EMBL/GenBank/DDBJ whole genome shotgun (WGS) entry which is preliminary data.</text>
</comment>
<dbReference type="SUPFAM" id="SSF49590">
    <property type="entry name" value="PHL pollen allergen"/>
    <property type="match status" value="1"/>
</dbReference>
<dbReference type="SUPFAM" id="SSF50685">
    <property type="entry name" value="Barwin-like endoglucanases"/>
    <property type="match status" value="1"/>
</dbReference>
<evidence type="ECO:0000313" key="8">
    <source>
        <dbReference type="Proteomes" id="UP000187609"/>
    </source>
</evidence>
<feature type="domain" description="Expansin-like CBD" evidence="6">
    <location>
        <begin position="168"/>
        <end position="245"/>
    </location>
</feature>
<evidence type="ECO:0000256" key="2">
    <source>
        <dbReference type="ARBA" id="ARBA00022525"/>
    </source>
</evidence>
<comment type="subcellular location">
    <subcellularLocation>
        <location evidence="1">Secreted</location>
    </subcellularLocation>
</comment>
<feature type="domain" description="Expansin-like EG45" evidence="5">
    <location>
        <begin position="45"/>
        <end position="156"/>
    </location>
</feature>
<evidence type="ECO:0000256" key="1">
    <source>
        <dbReference type="ARBA" id="ARBA00004613"/>
    </source>
</evidence>
<dbReference type="InterPro" id="IPR007112">
    <property type="entry name" value="Expansin/allergen_DPBB_dom"/>
</dbReference>
<sequence length="253" mass="27795">CLFLLIFVAFCSYLIRFSSCQPSGYSQTVATFYENPTSPGSGNILKSCGLENDVASATYNAMITAGNQAFFKQSSGCGACYQVCVCVYQNPHCSGNPMTVTLTNECPRACNNDPVHFDISGIAFRKLAKFGEASQIYNAGRILIFHQRVACNYNTNILFKVDKGFNPNFYADTSEVVDGDGDLSLVKIQTSNLSWVLMQRMTGATWNVGTQPDTQKPPFTSETKQSVTALNVIPDGWQPRSIYKSNVNFPNNL</sequence>
<dbReference type="InterPro" id="IPR005795">
    <property type="entry name" value="LolPI"/>
</dbReference>
<dbReference type="InterPro" id="IPR036749">
    <property type="entry name" value="Expansin_CBD_sf"/>
</dbReference>
<evidence type="ECO:0000259" key="5">
    <source>
        <dbReference type="PROSITE" id="PS50842"/>
    </source>
</evidence>
<dbReference type="GO" id="GO:0005576">
    <property type="term" value="C:extracellular region"/>
    <property type="evidence" value="ECO:0007669"/>
    <property type="project" value="UniProtKB-SubCell"/>
</dbReference>
<evidence type="ECO:0000256" key="4">
    <source>
        <dbReference type="SAM" id="SignalP"/>
    </source>
</evidence>
<dbReference type="Gene3D" id="2.40.40.10">
    <property type="entry name" value="RlpA-like domain"/>
    <property type="match status" value="1"/>
</dbReference>
<reference evidence="7" key="1">
    <citation type="submission" date="2016-11" db="EMBL/GenBank/DDBJ databases">
        <title>The genome of Nicotiana attenuata.</title>
        <authorList>
            <person name="Xu S."/>
            <person name="Brockmoeller T."/>
            <person name="Gaquerel E."/>
            <person name="Navarro A."/>
            <person name="Kuhl H."/>
            <person name="Gase K."/>
            <person name="Ling Z."/>
            <person name="Zhou W."/>
            <person name="Kreitzer C."/>
            <person name="Stanke M."/>
            <person name="Tang H."/>
            <person name="Lyons E."/>
            <person name="Pandey P."/>
            <person name="Pandey S.P."/>
            <person name="Timmermann B."/>
            <person name="Baldwin I.T."/>
        </authorList>
    </citation>
    <scope>NUCLEOTIDE SEQUENCE [LARGE SCALE GENOMIC DNA]</scope>
    <source>
        <strain evidence="7">UT</strain>
    </source>
</reference>
<dbReference type="InterPro" id="IPR009009">
    <property type="entry name" value="RlpA-like_DPBB"/>
</dbReference>
<dbReference type="InterPro" id="IPR007118">
    <property type="entry name" value="Expan_Lol_pI"/>
</dbReference>
<dbReference type="PANTHER" id="PTHR31692">
    <property type="entry name" value="EXPANSIN-B3"/>
    <property type="match status" value="1"/>
</dbReference>
<feature type="chain" id="PRO_5012859954" evidence="4">
    <location>
        <begin position="21"/>
        <end position="253"/>
    </location>
</feature>
<dbReference type="Gene3D" id="2.60.40.760">
    <property type="entry name" value="Expansin, cellulose-binding-like domain"/>
    <property type="match status" value="1"/>
</dbReference>
<dbReference type="Pfam" id="PF03330">
    <property type="entry name" value="DPBB_1"/>
    <property type="match status" value="1"/>
</dbReference>
<dbReference type="InterPro" id="IPR007117">
    <property type="entry name" value="Expansin_CBD"/>
</dbReference>
<dbReference type="PROSITE" id="PS50843">
    <property type="entry name" value="EXPANSIN_CBD"/>
    <property type="match status" value="1"/>
</dbReference>
<name>A0A1J6KI62_NICAT</name>
<dbReference type="GO" id="GO:0009653">
    <property type="term" value="P:anatomical structure morphogenesis"/>
    <property type="evidence" value="ECO:0007669"/>
    <property type="project" value="UniProtKB-ARBA"/>
</dbReference>
<feature type="signal peptide" evidence="4">
    <location>
        <begin position="1"/>
        <end position="20"/>
    </location>
</feature>
<dbReference type="SMR" id="A0A1J6KI62"/>
<dbReference type="OMA" id="WAPMRQS"/>
<proteinExistence type="inferred from homology"/>
<feature type="non-terminal residue" evidence="7">
    <location>
        <position position="1"/>
    </location>
</feature>
<dbReference type="PROSITE" id="PS50842">
    <property type="entry name" value="EXPANSIN_EG45"/>
    <property type="match status" value="1"/>
</dbReference>